<accession>A0ABR9GEV0</accession>
<feature type="region of interest" description="Disordered" evidence="1">
    <location>
        <begin position="65"/>
        <end position="134"/>
    </location>
</feature>
<feature type="signal peptide" evidence="2">
    <location>
        <begin position="1"/>
        <end position="19"/>
    </location>
</feature>
<dbReference type="PROSITE" id="PS51257">
    <property type="entry name" value="PROKAR_LIPOPROTEIN"/>
    <property type="match status" value="1"/>
</dbReference>
<dbReference type="Proteomes" id="UP000651010">
    <property type="component" value="Unassembled WGS sequence"/>
</dbReference>
<keyword evidence="4" id="KW-1185">Reference proteome</keyword>
<keyword evidence="2" id="KW-0732">Signal</keyword>
<comment type="caution">
    <text evidence="3">The sequence shown here is derived from an EMBL/GenBank/DDBJ whole genome shotgun (WGS) entry which is preliminary data.</text>
</comment>
<dbReference type="RefSeq" id="WP_192557420.1">
    <property type="nucleotide sequence ID" value="NZ_JACZZA010000014.1"/>
</dbReference>
<gene>
    <name evidence="3" type="ORF">IGX34_19535</name>
</gene>
<sequence>MKTRVLLAFAVMGTSMTLAGCSVDTRPSPQQTAADQATCQGYGYQPGTNRFADCMMSLANRRSATLERQQRDAAQWRQQQQQDNAWASQQNNQNQNTQSDSNCTTTSTTQQSGTQQSGDTTTSQTVTNTVTKCH</sequence>
<name>A0ABR9GEV0_9GAMM</name>
<evidence type="ECO:0000313" key="4">
    <source>
        <dbReference type="Proteomes" id="UP000651010"/>
    </source>
</evidence>
<reference evidence="3 4" key="1">
    <citation type="submission" date="2020-09" db="EMBL/GenBank/DDBJ databases">
        <title>Dyella sp. 7MK23 isolated from forest soil.</title>
        <authorList>
            <person name="Fu J."/>
        </authorList>
    </citation>
    <scope>NUCLEOTIDE SEQUENCE [LARGE SCALE GENOMIC DNA]</scope>
    <source>
        <strain evidence="3 4">7MK23</strain>
    </source>
</reference>
<evidence type="ECO:0008006" key="5">
    <source>
        <dbReference type="Google" id="ProtNLM"/>
    </source>
</evidence>
<evidence type="ECO:0000313" key="3">
    <source>
        <dbReference type="EMBL" id="MBE1162581.1"/>
    </source>
</evidence>
<feature type="compositionally biased region" description="Low complexity" evidence="1">
    <location>
        <begin position="72"/>
        <end position="134"/>
    </location>
</feature>
<protein>
    <recommendedName>
        <fullName evidence="5">Lipoprotein</fullName>
    </recommendedName>
</protein>
<organism evidence="3 4">
    <name type="scientific">Dyella acidiphila</name>
    <dbReference type="NCBI Taxonomy" id="2775866"/>
    <lineage>
        <taxon>Bacteria</taxon>
        <taxon>Pseudomonadati</taxon>
        <taxon>Pseudomonadota</taxon>
        <taxon>Gammaproteobacteria</taxon>
        <taxon>Lysobacterales</taxon>
        <taxon>Rhodanobacteraceae</taxon>
        <taxon>Dyella</taxon>
    </lineage>
</organism>
<dbReference type="EMBL" id="JACZZA010000014">
    <property type="protein sequence ID" value="MBE1162581.1"/>
    <property type="molecule type" value="Genomic_DNA"/>
</dbReference>
<proteinExistence type="predicted"/>
<feature type="chain" id="PRO_5045636602" description="Lipoprotein" evidence="2">
    <location>
        <begin position="20"/>
        <end position="134"/>
    </location>
</feature>
<evidence type="ECO:0000256" key="1">
    <source>
        <dbReference type="SAM" id="MobiDB-lite"/>
    </source>
</evidence>
<evidence type="ECO:0000256" key="2">
    <source>
        <dbReference type="SAM" id="SignalP"/>
    </source>
</evidence>